<protein>
    <submittedName>
        <fullName evidence="2">EAL domain-containing protein</fullName>
    </submittedName>
</protein>
<dbReference type="EMBL" id="CTEE01000001">
    <property type="protein sequence ID" value="CQD20392.1"/>
    <property type="molecule type" value="Genomic_DNA"/>
</dbReference>
<dbReference type="SMART" id="SM00052">
    <property type="entry name" value="EAL"/>
    <property type="match status" value="1"/>
</dbReference>
<dbReference type="CDD" id="cd01948">
    <property type="entry name" value="EAL"/>
    <property type="match status" value="1"/>
</dbReference>
<dbReference type="Pfam" id="PF10069">
    <property type="entry name" value="DICT"/>
    <property type="match status" value="1"/>
</dbReference>
<dbReference type="PROSITE" id="PS50883">
    <property type="entry name" value="EAL"/>
    <property type="match status" value="1"/>
</dbReference>
<evidence type="ECO:0000259" key="1">
    <source>
        <dbReference type="PROSITE" id="PS50883"/>
    </source>
</evidence>
<name>A0A0E4H0U3_MYCLN</name>
<evidence type="ECO:0000313" key="2">
    <source>
        <dbReference type="EMBL" id="CQD20392.1"/>
    </source>
</evidence>
<dbReference type="InterPro" id="IPR019278">
    <property type="entry name" value="DICT_dom"/>
</dbReference>
<proteinExistence type="predicted"/>
<dbReference type="PANTHER" id="PTHR33121">
    <property type="entry name" value="CYCLIC DI-GMP PHOSPHODIESTERASE PDEF"/>
    <property type="match status" value="1"/>
</dbReference>
<dbReference type="InterPro" id="IPR035919">
    <property type="entry name" value="EAL_sf"/>
</dbReference>
<dbReference type="RefSeq" id="WP_090606238.1">
    <property type="nucleotide sequence ID" value="NZ_CTEE01000001.1"/>
</dbReference>
<dbReference type="Pfam" id="PF00563">
    <property type="entry name" value="EAL"/>
    <property type="match status" value="1"/>
</dbReference>
<dbReference type="SUPFAM" id="SSF141868">
    <property type="entry name" value="EAL domain-like"/>
    <property type="match status" value="1"/>
</dbReference>
<dbReference type="InterPro" id="IPR001633">
    <property type="entry name" value="EAL_dom"/>
</dbReference>
<accession>A0A0E4H0U3</accession>
<dbReference type="OrthoDB" id="3278016at2"/>
<gene>
    <name evidence="2" type="ORF">BN1232_04909</name>
</gene>
<organism evidence="2 3">
    <name type="scientific">Mycobacterium lentiflavum</name>
    <dbReference type="NCBI Taxonomy" id="141349"/>
    <lineage>
        <taxon>Bacteria</taxon>
        <taxon>Bacillati</taxon>
        <taxon>Actinomycetota</taxon>
        <taxon>Actinomycetes</taxon>
        <taxon>Mycobacteriales</taxon>
        <taxon>Mycobacteriaceae</taxon>
        <taxon>Mycobacterium</taxon>
        <taxon>Mycobacterium simiae complex</taxon>
    </lineage>
</organism>
<evidence type="ECO:0000313" key="3">
    <source>
        <dbReference type="Proteomes" id="UP000199251"/>
    </source>
</evidence>
<feature type="domain" description="EAL" evidence="1">
    <location>
        <begin position="1"/>
        <end position="244"/>
    </location>
</feature>
<dbReference type="PANTHER" id="PTHR33121:SF70">
    <property type="entry name" value="SIGNALING PROTEIN YKOW"/>
    <property type="match status" value="1"/>
</dbReference>
<dbReference type="AlphaFoldDB" id="A0A0E4H0U3"/>
<dbReference type="Proteomes" id="UP000199251">
    <property type="component" value="Unassembled WGS sequence"/>
</dbReference>
<reference evidence="2 3" key="1">
    <citation type="submission" date="2015-03" db="EMBL/GenBank/DDBJ databases">
        <authorList>
            <person name="Urmite Genomes"/>
        </authorList>
    </citation>
    <scope>NUCLEOTIDE SEQUENCE [LARGE SCALE GENOMIC DNA]</scope>
    <source>
        <strain evidence="2 3">CSUR P1491</strain>
    </source>
</reference>
<dbReference type="STRING" id="141349.BN1232_04909"/>
<dbReference type="GO" id="GO:0071111">
    <property type="term" value="F:cyclic-guanylate-specific phosphodiesterase activity"/>
    <property type="evidence" value="ECO:0007669"/>
    <property type="project" value="InterPro"/>
</dbReference>
<dbReference type="InterPro" id="IPR050706">
    <property type="entry name" value="Cyclic-di-GMP_PDE-like"/>
</dbReference>
<dbReference type="Gene3D" id="3.20.20.450">
    <property type="entry name" value="EAL domain"/>
    <property type="match status" value="1"/>
</dbReference>
<sequence length="410" mass="44602">MTTDTLDEAVTGTGLVSAYQQVVTLPSETVVGYEALARWPQLDNPSPIDVFARAQQTGRLNTLDGACIRAAARGALLSTSTPGMLLLINCEPATSHVDLAQDDDVRHAASRFRLTFEVTERGLLINPRALLRKVTALRSLGFAIALDDIGSHPDSLVLLDVLTPEILKLDMGLIQHQPDRMQARTVAAITAHHERTGAVICAEGIETEDHLEQALAYGATLGQGMRFGGPGELPHKPQAFSWPARKMQPAPTKVDSAKHGLAEDVPTTRIVRKDTVTELARHIGRIAVTAETPPMILFTLKDTDDIHQMSQQNLSIVAERSPLVAVFGQHLPEELGPRVRQVRLDPDDPLTQESAVLVLGPDTAAALIARERTFPGCGPDSDEDRRYEMSITFDRARVTAAARSLLDRLE</sequence>